<dbReference type="PROSITE" id="PS00237">
    <property type="entry name" value="G_PROTEIN_RECEP_F1_1"/>
    <property type="match status" value="1"/>
</dbReference>
<keyword evidence="6 13" id="KW-0812">Transmembrane</keyword>
<feature type="transmembrane region" description="Helical" evidence="14">
    <location>
        <begin position="237"/>
        <end position="260"/>
    </location>
</feature>
<feature type="transmembrane region" description="Helical" evidence="14">
    <location>
        <begin position="61"/>
        <end position="82"/>
    </location>
</feature>
<evidence type="ECO:0000313" key="16">
    <source>
        <dbReference type="Ensembl" id="ENSCWAP00000023438.1"/>
    </source>
</evidence>
<organism evidence="16 17">
    <name type="scientific">Catagonus wagneri</name>
    <name type="common">Chacoan peccary</name>
    <dbReference type="NCBI Taxonomy" id="51154"/>
    <lineage>
        <taxon>Eukaryota</taxon>
        <taxon>Metazoa</taxon>
        <taxon>Chordata</taxon>
        <taxon>Craniata</taxon>
        <taxon>Vertebrata</taxon>
        <taxon>Euteleostomi</taxon>
        <taxon>Mammalia</taxon>
        <taxon>Eutheria</taxon>
        <taxon>Laurasiatheria</taxon>
        <taxon>Artiodactyla</taxon>
        <taxon>Suina</taxon>
        <taxon>Tayassuidae</taxon>
        <taxon>Catagonus</taxon>
    </lineage>
</organism>
<feature type="transmembrane region" description="Helical" evidence="14">
    <location>
        <begin position="197"/>
        <end position="216"/>
    </location>
</feature>
<reference evidence="16" key="1">
    <citation type="submission" date="2025-08" db="UniProtKB">
        <authorList>
            <consortium name="Ensembl"/>
        </authorList>
    </citation>
    <scope>IDENTIFICATION</scope>
</reference>
<dbReference type="GeneTree" id="ENSGT00940000163038"/>
<dbReference type="CDD" id="cd15918">
    <property type="entry name" value="7tmA_OR1_7-like"/>
    <property type="match status" value="1"/>
</dbReference>
<feature type="transmembrane region" description="Helical" evidence="14">
    <location>
        <begin position="102"/>
        <end position="120"/>
    </location>
</feature>
<evidence type="ECO:0000256" key="7">
    <source>
        <dbReference type="ARBA" id="ARBA00022725"/>
    </source>
</evidence>
<evidence type="ECO:0000256" key="3">
    <source>
        <dbReference type="ARBA" id="ARBA00010663"/>
    </source>
</evidence>
<feature type="transmembrane region" description="Helical" evidence="14">
    <location>
        <begin position="272"/>
        <end position="292"/>
    </location>
</feature>
<evidence type="ECO:0000256" key="13">
    <source>
        <dbReference type="RuleBase" id="RU000688"/>
    </source>
</evidence>
<dbReference type="PRINTS" id="PR00245">
    <property type="entry name" value="OLFACTORYR"/>
</dbReference>
<evidence type="ECO:0000256" key="10">
    <source>
        <dbReference type="ARBA" id="ARBA00023136"/>
    </source>
</evidence>
<evidence type="ECO:0000256" key="11">
    <source>
        <dbReference type="ARBA" id="ARBA00023170"/>
    </source>
</evidence>
<keyword evidence="10 14" id="KW-0472">Membrane</keyword>
<dbReference type="InterPro" id="IPR017452">
    <property type="entry name" value="GPCR_Rhodpsn_7TM"/>
</dbReference>
<proteinExistence type="inferred from homology"/>
<evidence type="ECO:0000256" key="6">
    <source>
        <dbReference type="ARBA" id="ARBA00022692"/>
    </source>
</evidence>
<dbReference type="PRINTS" id="PR00237">
    <property type="entry name" value="GPCRRHODOPSN"/>
</dbReference>
<keyword evidence="8 14" id="KW-1133">Transmembrane helix</keyword>
<name>A0A8C3WZL6_9CETA</name>
<accession>A0A8C3WZL6</accession>
<comment type="function">
    <text evidence="1">Putative odorant or sperm cell receptor.</text>
</comment>
<keyword evidence="12 13" id="KW-0807">Transducer</keyword>
<evidence type="ECO:0000256" key="8">
    <source>
        <dbReference type="ARBA" id="ARBA00022989"/>
    </source>
</evidence>
<reference evidence="16" key="2">
    <citation type="submission" date="2025-09" db="UniProtKB">
        <authorList>
            <consortium name="Ensembl"/>
        </authorList>
    </citation>
    <scope>IDENTIFICATION</scope>
</reference>
<dbReference type="PROSITE" id="PS50262">
    <property type="entry name" value="G_PROTEIN_RECEP_F1_2"/>
    <property type="match status" value="1"/>
</dbReference>
<dbReference type="SUPFAM" id="SSF81321">
    <property type="entry name" value="Family A G protein-coupled receptor-like"/>
    <property type="match status" value="1"/>
</dbReference>
<dbReference type="Pfam" id="PF13853">
    <property type="entry name" value="7tm_4"/>
    <property type="match status" value="1"/>
</dbReference>
<keyword evidence="9 13" id="KW-0297">G-protein coupled receptor</keyword>
<dbReference type="FunFam" id="1.10.1220.70:FF:000001">
    <property type="entry name" value="Olfactory receptor"/>
    <property type="match status" value="1"/>
</dbReference>
<dbReference type="GO" id="GO:0004984">
    <property type="term" value="F:olfactory receptor activity"/>
    <property type="evidence" value="ECO:0007669"/>
    <property type="project" value="InterPro"/>
</dbReference>
<dbReference type="InterPro" id="IPR000725">
    <property type="entry name" value="Olfact_rcpt"/>
</dbReference>
<evidence type="ECO:0000313" key="17">
    <source>
        <dbReference type="Proteomes" id="UP000694540"/>
    </source>
</evidence>
<dbReference type="GO" id="GO:0005886">
    <property type="term" value="C:plasma membrane"/>
    <property type="evidence" value="ECO:0007669"/>
    <property type="project" value="UniProtKB-SubCell"/>
</dbReference>
<evidence type="ECO:0000259" key="15">
    <source>
        <dbReference type="PROSITE" id="PS50262"/>
    </source>
</evidence>
<evidence type="ECO:0000256" key="14">
    <source>
        <dbReference type="RuleBase" id="RU363047"/>
    </source>
</evidence>
<keyword evidence="7 14" id="KW-0552">Olfaction</keyword>
<evidence type="ECO:0000256" key="1">
    <source>
        <dbReference type="ARBA" id="ARBA00003929"/>
    </source>
</evidence>
<dbReference type="Ensembl" id="ENSCWAT00000025400.1">
    <property type="protein sequence ID" value="ENSCWAP00000023438.1"/>
    <property type="gene ID" value="ENSCWAG00000017860.1"/>
</dbReference>
<dbReference type="Gene3D" id="1.20.1070.10">
    <property type="entry name" value="Rhodopsin 7-helix transmembrane proteins"/>
    <property type="match status" value="1"/>
</dbReference>
<keyword evidence="17" id="KW-1185">Reference proteome</keyword>
<feature type="domain" description="G-protein coupled receptors family 1 profile" evidence="15">
    <location>
        <begin position="41"/>
        <end position="290"/>
    </location>
</feature>
<sequence length="330" mass="37170">MRRENQSSVSEFLLLGLPIRPEQQGVFFALFLAMYLTTVLGNLLIILLIRLDPRLHTPMYFFLSHLALTDVSFSSVTIPKMLLNMQTQDQSIPYAGCVTQTYFFIFFCCIDNLLLAVMAYDRYVAICHPLHYSIIMREELCLYMLAGSWFLSCAYALTDTLLLARLYFCADNIIPHFFCDLAALLKLACSDTSLNELVIFTAGSAVLIIPLTGILVSYGRIGISILRVPSTKGICKALSTCGSHLSVVSLFYGTIMAVYFSSPSGQSYDKDIIASMMYTVVTHMLNPFIYSLRNRDMKLSLWILFKNINNFSQVRVTYVIISLTALVRNA</sequence>
<keyword evidence="11 13" id="KW-0675">Receptor</keyword>
<feature type="transmembrane region" description="Helical" evidence="14">
    <location>
        <begin position="26"/>
        <end position="49"/>
    </location>
</feature>
<dbReference type="GO" id="GO:0004930">
    <property type="term" value="F:G protein-coupled receptor activity"/>
    <property type="evidence" value="ECO:0007669"/>
    <property type="project" value="UniProtKB-KW"/>
</dbReference>
<dbReference type="FunFam" id="1.20.1070.10:FF:000009">
    <property type="entry name" value="Olfactory receptor"/>
    <property type="match status" value="1"/>
</dbReference>
<dbReference type="Proteomes" id="UP000694540">
    <property type="component" value="Unplaced"/>
</dbReference>
<protein>
    <recommendedName>
        <fullName evidence="14">Olfactory receptor</fullName>
    </recommendedName>
</protein>
<dbReference type="PANTHER" id="PTHR48001">
    <property type="entry name" value="OLFACTORY RECEPTOR"/>
    <property type="match status" value="1"/>
</dbReference>
<keyword evidence="4 14" id="KW-1003">Cell membrane</keyword>
<dbReference type="InterPro" id="IPR000276">
    <property type="entry name" value="GPCR_Rhodpsn"/>
</dbReference>
<evidence type="ECO:0000256" key="5">
    <source>
        <dbReference type="ARBA" id="ARBA00022606"/>
    </source>
</evidence>
<keyword evidence="5 14" id="KW-0716">Sensory transduction</keyword>
<dbReference type="AlphaFoldDB" id="A0A8C3WZL6"/>
<evidence type="ECO:0000256" key="9">
    <source>
        <dbReference type="ARBA" id="ARBA00023040"/>
    </source>
</evidence>
<evidence type="ECO:0000256" key="2">
    <source>
        <dbReference type="ARBA" id="ARBA00004651"/>
    </source>
</evidence>
<evidence type="ECO:0000256" key="4">
    <source>
        <dbReference type="ARBA" id="ARBA00022475"/>
    </source>
</evidence>
<comment type="subcellular location">
    <subcellularLocation>
        <location evidence="2 14">Cell membrane</location>
        <topology evidence="2 14">Multi-pass membrane protein</topology>
    </subcellularLocation>
</comment>
<comment type="similarity">
    <text evidence="3 13">Belongs to the G-protein coupled receptor 1 family.</text>
</comment>
<feature type="transmembrane region" description="Helical" evidence="14">
    <location>
        <begin position="140"/>
        <end position="158"/>
    </location>
</feature>
<evidence type="ECO:0000256" key="12">
    <source>
        <dbReference type="ARBA" id="ARBA00023224"/>
    </source>
</evidence>